<keyword evidence="2" id="KW-1185">Reference proteome</keyword>
<evidence type="ECO:0000313" key="1">
    <source>
        <dbReference type="EMBL" id="GFY04622.1"/>
    </source>
</evidence>
<comment type="caution">
    <text evidence="1">The sequence shown here is derived from an EMBL/GenBank/DDBJ whole genome shotgun (WGS) entry which is preliminary data.</text>
</comment>
<organism evidence="1 2">
    <name type="scientific">Trichonephila clavipes</name>
    <name type="common">Golden silk orbweaver</name>
    <name type="synonym">Nephila clavipes</name>
    <dbReference type="NCBI Taxonomy" id="2585209"/>
    <lineage>
        <taxon>Eukaryota</taxon>
        <taxon>Metazoa</taxon>
        <taxon>Ecdysozoa</taxon>
        <taxon>Arthropoda</taxon>
        <taxon>Chelicerata</taxon>
        <taxon>Arachnida</taxon>
        <taxon>Araneae</taxon>
        <taxon>Araneomorphae</taxon>
        <taxon>Entelegynae</taxon>
        <taxon>Araneoidea</taxon>
        <taxon>Nephilidae</taxon>
        <taxon>Trichonephila</taxon>
    </lineage>
</organism>
<reference evidence="1" key="1">
    <citation type="submission" date="2020-08" db="EMBL/GenBank/DDBJ databases">
        <title>Multicomponent nature underlies the extraordinary mechanical properties of spider dragline silk.</title>
        <authorList>
            <person name="Kono N."/>
            <person name="Nakamura H."/>
            <person name="Mori M."/>
            <person name="Yoshida Y."/>
            <person name="Ohtoshi R."/>
            <person name="Malay A.D."/>
            <person name="Moran D.A.P."/>
            <person name="Tomita M."/>
            <person name="Numata K."/>
            <person name="Arakawa K."/>
        </authorList>
    </citation>
    <scope>NUCLEOTIDE SEQUENCE</scope>
</reference>
<gene>
    <name evidence="1" type="primary">NCL1_63950</name>
    <name evidence="1" type="ORF">TNCV_4417051</name>
</gene>
<dbReference type="AlphaFoldDB" id="A0A8X6RZF4"/>
<protein>
    <submittedName>
        <fullName evidence="1">Uncharacterized protein</fullName>
    </submittedName>
</protein>
<evidence type="ECO:0000313" key="2">
    <source>
        <dbReference type="Proteomes" id="UP000887159"/>
    </source>
</evidence>
<sequence>MMKTAFGDELCSGFRKWLQGFKEGHQSVNNDPVLDVHPPLAMRTRLHNNSNNDPEFKKLIIPGDESWVYGYDPETKQQSSQWKTPGSPWPKKAWQVCFSMQMELFIMSYPLTPSGPAKGEGNLFPGPHVPRVYARMGLGEFLCEA</sequence>
<accession>A0A8X6RZF4</accession>
<proteinExistence type="predicted"/>
<dbReference type="Proteomes" id="UP000887159">
    <property type="component" value="Unassembled WGS sequence"/>
</dbReference>
<name>A0A8X6RZF4_TRICX</name>
<dbReference type="EMBL" id="BMAU01021244">
    <property type="protein sequence ID" value="GFY04622.1"/>
    <property type="molecule type" value="Genomic_DNA"/>
</dbReference>